<evidence type="ECO:0000256" key="2">
    <source>
        <dbReference type="ARBA" id="ARBA00022649"/>
    </source>
</evidence>
<dbReference type="RefSeq" id="WP_106611588.1">
    <property type="nucleotide sequence ID" value="NZ_JAUSTO010000003.1"/>
</dbReference>
<comment type="caution">
    <text evidence="8">The sequence shown here is derived from an EMBL/GenBank/DDBJ whole genome shotgun (WGS) entry which is preliminary data.</text>
</comment>
<dbReference type="GO" id="GO:0003729">
    <property type="term" value="F:mRNA binding"/>
    <property type="evidence" value="ECO:0007669"/>
    <property type="project" value="InterPro"/>
</dbReference>
<evidence type="ECO:0000313" key="8">
    <source>
        <dbReference type="EMBL" id="MDQ0151995.1"/>
    </source>
</evidence>
<evidence type="ECO:0000313" key="9">
    <source>
        <dbReference type="Proteomes" id="UP001241537"/>
    </source>
</evidence>
<evidence type="ECO:0000256" key="6">
    <source>
        <dbReference type="ARBA" id="ARBA00022884"/>
    </source>
</evidence>
<keyword evidence="4" id="KW-0255">Endonuclease</keyword>
<comment type="similarity">
    <text evidence="1">Belongs to the HicA mRNA interferase family.</text>
</comment>
<dbReference type="EMBL" id="JAUSTO010000003">
    <property type="protein sequence ID" value="MDQ0151995.1"/>
    <property type="molecule type" value="Genomic_DNA"/>
</dbReference>
<evidence type="ECO:0000256" key="4">
    <source>
        <dbReference type="ARBA" id="ARBA00022759"/>
    </source>
</evidence>
<evidence type="ECO:0000256" key="3">
    <source>
        <dbReference type="ARBA" id="ARBA00022722"/>
    </source>
</evidence>
<dbReference type="InterPro" id="IPR012933">
    <property type="entry name" value="HicA_mRNA_interferase"/>
</dbReference>
<dbReference type="AlphaFoldDB" id="A0AAE3V9B4"/>
<keyword evidence="5 8" id="KW-0378">Hydrolase</keyword>
<dbReference type="Pfam" id="PF07927">
    <property type="entry name" value="HicA_toxin"/>
    <property type="match status" value="1"/>
</dbReference>
<keyword evidence="6" id="KW-0694">RNA-binding</keyword>
<accession>A0AAE3V9B4</accession>
<dbReference type="Gene3D" id="3.30.920.30">
    <property type="entry name" value="Hypothetical protein"/>
    <property type="match status" value="1"/>
</dbReference>
<keyword evidence="7" id="KW-0346">Stress response</keyword>
<sequence length="58" mass="7053">MKQRDLIKKLEDAGFRLKKHGSNHDIYEREPWETEIIPRHKEIKEPMAKSILRKWGIK</sequence>
<dbReference type="EC" id="3.1.-.-" evidence="8"/>
<keyword evidence="3" id="KW-0540">Nuclease</keyword>
<evidence type="ECO:0000256" key="7">
    <source>
        <dbReference type="ARBA" id="ARBA00023016"/>
    </source>
</evidence>
<keyword evidence="2" id="KW-1277">Toxin-antitoxin system</keyword>
<proteinExistence type="inferred from homology"/>
<dbReference type="Proteomes" id="UP001241537">
    <property type="component" value="Unassembled WGS sequence"/>
</dbReference>
<dbReference type="InterPro" id="IPR038570">
    <property type="entry name" value="HicA_sf"/>
</dbReference>
<evidence type="ECO:0000256" key="1">
    <source>
        <dbReference type="ARBA" id="ARBA00006620"/>
    </source>
</evidence>
<gene>
    <name evidence="8" type="ORF">J2S20_000677</name>
</gene>
<dbReference type="GO" id="GO:0004519">
    <property type="term" value="F:endonuclease activity"/>
    <property type="evidence" value="ECO:0007669"/>
    <property type="project" value="UniProtKB-KW"/>
</dbReference>
<name>A0AAE3V9B4_9FIRM</name>
<organism evidence="8 9">
    <name type="scientific">Moryella indoligenes</name>
    <dbReference type="NCBI Taxonomy" id="371674"/>
    <lineage>
        <taxon>Bacteria</taxon>
        <taxon>Bacillati</taxon>
        <taxon>Bacillota</taxon>
        <taxon>Clostridia</taxon>
        <taxon>Lachnospirales</taxon>
        <taxon>Lachnospiraceae</taxon>
        <taxon>Moryella</taxon>
    </lineage>
</organism>
<evidence type="ECO:0000256" key="5">
    <source>
        <dbReference type="ARBA" id="ARBA00022801"/>
    </source>
</evidence>
<keyword evidence="9" id="KW-1185">Reference proteome</keyword>
<dbReference type="GO" id="GO:0016787">
    <property type="term" value="F:hydrolase activity"/>
    <property type="evidence" value="ECO:0007669"/>
    <property type="project" value="UniProtKB-KW"/>
</dbReference>
<dbReference type="SUPFAM" id="SSF54786">
    <property type="entry name" value="YcfA/nrd intein domain"/>
    <property type="match status" value="1"/>
</dbReference>
<protein>
    <submittedName>
        <fullName evidence="8">mRNA interferase HicA</fullName>
        <ecNumber evidence="8">3.1.-.-</ecNumber>
    </submittedName>
</protein>
<reference evidence="8" key="1">
    <citation type="submission" date="2023-07" db="EMBL/GenBank/DDBJ databases">
        <title>Genomic Encyclopedia of Type Strains, Phase IV (KMG-IV): sequencing the most valuable type-strain genomes for metagenomic binning, comparative biology and taxonomic classification.</title>
        <authorList>
            <person name="Goeker M."/>
        </authorList>
    </citation>
    <scope>NUCLEOTIDE SEQUENCE</scope>
    <source>
        <strain evidence="8">DSM 19659</strain>
    </source>
</reference>